<dbReference type="InParanoid" id="Q4DKH3"/>
<protein>
    <submittedName>
        <fullName evidence="2">Uncharacterized protein</fullName>
    </submittedName>
</protein>
<evidence type="ECO:0000256" key="1">
    <source>
        <dbReference type="SAM" id="MobiDB-lite"/>
    </source>
</evidence>
<sequence length="458" mass="49228">MPVGGSAHSFTSDMEWLQPRTEKGELAPSDIAAHSLCVLRPLKLSELQRGSRHAVYSAGKQTAGVLSGADGRGRHQLLRQETTTADVAARQGRIPAMFRGPAKGCATYSSLGDAVVCSAWGKKSLAAGKWEEAILFTSRLPEKKSSLTTRHLPWGKFTIRRTRHPSPKERAALAQPLAYAAPDTTCAVAVADTVASPDSTVSPASPASPDSSSGLLLSQLGLRGFSKRTKLRSCQAVFERTSKVLLREKGYRERILEIVEEVCDAVRAAAAVNVADTDEGDGVQMMGDFPAASTVSLPTGGVFGPPTAVTEEASSKSRSISRLHKMGHSCKQFLSVDSASAMPPLSLQKEPVPTSQEQQKFPGTSGERIPNAATQETVLPRLRESTNRPLGVEAVRDVGSTPYDAAAVKEKKETQSNGMEKEVYEFPSRHYHNESAKVEETSSGFHTPVAFRSQYQIP</sequence>
<keyword evidence="3" id="KW-1185">Reference proteome</keyword>
<dbReference type="RefSeq" id="XP_814869.1">
    <property type="nucleotide sequence ID" value="XM_809776.1"/>
</dbReference>
<dbReference type="EMBL" id="AAHK01000384">
    <property type="protein sequence ID" value="EAN93018.1"/>
    <property type="molecule type" value="Genomic_DNA"/>
</dbReference>
<comment type="caution">
    <text evidence="2">The sequence shown here is derived from an EMBL/GenBank/DDBJ whole genome shotgun (WGS) entry which is preliminary data.</text>
</comment>
<dbReference type="GeneID" id="3546481"/>
<evidence type="ECO:0000313" key="3">
    <source>
        <dbReference type="Proteomes" id="UP000002296"/>
    </source>
</evidence>
<reference evidence="2 3" key="1">
    <citation type="journal article" date="2005" name="Science">
        <title>The genome sequence of Trypanosoma cruzi, etiologic agent of Chagas disease.</title>
        <authorList>
            <person name="El-Sayed N.M."/>
            <person name="Myler P.J."/>
            <person name="Bartholomeu D.C."/>
            <person name="Nilsson D."/>
            <person name="Aggarwal G."/>
            <person name="Tran A.N."/>
            <person name="Ghedin E."/>
            <person name="Worthey E.A."/>
            <person name="Delcher A.L."/>
            <person name="Blandin G."/>
            <person name="Westenberger S.J."/>
            <person name="Caler E."/>
            <person name="Cerqueira G.C."/>
            <person name="Branche C."/>
            <person name="Haas B."/>
            <person name="Anupama A."/>
            <person name="Arner E."/>
            <person name="Aslund L."/>
            <person name="Attipoe P."/>
            <person name="Bontempi E."/>
            <person name="Bringaud F."/>
            <person name="Burton P."/>
            <person name="Cadag E."/>
            <person name="Campbell D.A."/>
            <person name="Carrington M."/>
            <person name="Crabtree J."/>
            <person name="Darban H."/>
            <person name="da Silveira J.F."/>
            <person name="de Jong P."/>
            <person name="Edwards K."/>
            <person name="Englund P.T."/>
            <person name="Fazelina G."/>
            <person name="Feldblyum T."/>
            <person name="Ferella M."/>
            <person name="Frasch A.C."/>
            <person name="Gull K."/>
            <person name="Horn D."/>
            <person name="Hou L."/>
            <person name="Huang Y."/>
            <person name="Kindlund E."/>
            <person name="Klingbeil M."/>
            <person name="Kluge S."/>
            <person name="Koo H."/>
            <person name="Lacerda D."/>
            <person name="Levin M.J."/>
            <person name="Lorenzi H."/>
            <person name="Louie T."/>
            <person name="Machado C.R."/>
            <person name="McCulloch R."/>
            <person name="McKenna A."/>
            <person name="Mizuno Y."/>
            <person name="Mottram J.C."/>
            <person name="Nelson S."/>
            <person name="Ochaya S."/>
            <person name="Osoegawa K."/>
            <person name="Pai G."/>
            <person name="Parsons M."/>
            <person name="Pentony M."/>
            <person name="Pettersson U."/>
            <person name="Pop M."/>
            <person name="Ramirez J.L."/>
            <person name="Rinta J."/>
            <person name="Robertson L."/>
            <person name="Salzberg S.L."/>
            <person name="Sanchez D.O."/>
            <person name="Seyler A."/>
            <person name="Sharma R."/>
            <person name="Shetty J."/>
            <person name="Simpson A.J."/>
            <person name="Sisk E."/>
            <person name="Tammi M.T."/>
            <person name="Tarleton R."/>
            <person name="Teixeira S."/>
            <person name="Van Aken S."/>
            <person name="Vogt C."/>
            <person name="Ward P.N."/>
            <person name="Wickstead B."/>
            <person name="Wortman J."/>
            <person name="White O."/>
            <person name="Fraser C.M."/>
            <person name="Stuart K.D."/>
            <person name="Andersson B."/>
        </authorList>
    </citation>
    <scope>NUCLEOTIDE SEQUENCE [LARGE SCALE GENOMIC DNA]</scope>
    <source>
        <strain evidence="2 3">CL Brener</strain>
    </source>
</reference>
<name>Q4DKH3_TRYCC</name>
<dbReference type="AlphaFoldDB" id="Q4DKH3"/>
<dbReference type="KEGG" id="tcr:511385.40"/>
<feature type="compositionally biased region" description="Polar residues" evidence="1">
    <location>
        <begin position="353"/>
        <end position="362"/>
    </location>
</feature>
<proteinExistence type="predicted"/>
<feature type="region of interest" description="Disordered" evidence="1">
    <location>
        <begin position="348"/>
        <end position="369"/>
    </location>
</feature>
<evidence type="ECO:0000313" key="2">
    <source>
        <dbReference type="EMBL" id="EAN93018.1"/>
    </source>
</evidence>
<accession>Q4DKH3</accession>
<feature type="compositionally biased region" description="Basic and acidic residues" evidence="1">
    <location>
        <begin position="407"/>
        <end position="428"/>
    </location>
</feature>
<feature type="region of interest" description="Disordered" evidence="1">
    <location>
        <begin position="406"/>
        <end position="428"/>
    </location>
</feature>
<dbReference type="PaxDb" id="353153-Q4DKH3"/>
<gene>
    <name evidence="2" type="ORF">Tc00.1047053511385.40</name>
</gene>
<organism evidence="2 3">
    <name type="scientific">Trypanosoma cruzi (strain CL Brener)</name>
    <dbReference type="NCBI Taxonomy" id="353153"/>
    <lineage>
        <taxon>Eukaryota</taxon>
        <taxon>Discoba</taxon>
        <taxon>Euglenozoa</taxon>
        <taxon>Kinetoplastea</taxon>
        <taxon>Metakinetoplastina</taxon>
        <taxon>Trypanosomatida</taxon>
        <taxon>Trypanosomatidae</taxon>
        <taxon>Trypanosoma</taxon>
        <taxon>Schizotrypanum</taxon>
    </lineage>
</organism>
<dbReference type="Proteomes" id="UP000002296">
    <property type="component" value="Unassembled WGS sequence"/>
</dbReference>